<proteinExistence type="predicted"/>
<evidence type="ECO:0000313" key="3">
    <source>
        <dbReference type="Proteomes" id="UP001597111"/>
    </source>
</evidence>
<name>A0ABD6B863_9EURY</name>
<comment type="caution">
    <text evidence="2">The sequence shown here is derived from an EMBL/GenBank/DDBJ whole genome shotgun (WGS) entry which is preliminary data.</text>
</comment>
<evidence type="ECO:0000313" key="2">
    <source>
        <dbReference type="EMBL" id="MFD1527068.1"/>
    </source>
</evidence>
<dbReference type="RefSeq" id="WP_379730435.1">
    <property type="nucleotide sequence ID" value="NZ_JBHSWZ010000003.1"/>
</dbReference>
<feature type="domain" description="DUF7845" evidence="1">
    <location>
        <begin position="7"/>
        <end position="320"/>
    </location>
</feature>
<protein>
    <recommendedName>
        <fullName evidence="1">DUF7845 domain-containing protein</fullName>
    </recommendedName>
</protein>
<keyword evidence="3" id="KW-1185">Reference proteome</keyword>
<reference evidence="2 3" key="1">
    <citation type="journal article" date="2019" name="Int. J. Syst. Evol. Microbiol.">
        <title>The Global Catalogue of Microorganisms (GCM) 10K type strain sequencing project: providing services to taxonomists for standard genome sequencing and annotation.</title>
        <authorList>
            <consortium name="The Broad Institute Genomics Platform"/>
            <consortium name="The Broad Institute Genome Sequencing Center for Infectious Disease"/>
            <person name="Wu L."/>
            <person name="Ma J."/>
        </authorList>
    </citation>
    <scope>NUCLEOTIDE SEQUENCE [LARGE SCALE GENOMIC DNA]</scope>
    <source>
        <strain evidence="2 3">CGMCC 1.12285</strain>
    </source>
</reference>
<dbReference type="InterPro" id="IPR057167">
    <property type="entry name" value="DUF7845"/>
</dbReference>
<gene>
    <name evidence="2" type="ORF">ACFR9S_12310</name>
</gene>
<organism evidence="2 3">
    <name type="scientific">Halolamina salina</name>
    <dbReference type="NCBI Taxonomy" id="1220023"/>
    <lineage>
        <taxon>Archaea</taxon>
        <taxon>Methanobacteriati</taxon>
        <taxon>Methanobacteriota</taxon>
        <taxon>Stenosarchaea group</taxon>
        <taxon>Halobacteria</taxon>
        <taxon>Halobacteriales</taxon>
        <taxon>Haloferacaceae</taxon>
    </lineage>
</organism>
<dbReference type="Proteomes" id="UP001597111">
    <property type="component" value="Unassembled WGS sequence"/>
</dbReference>
<dbReference type="Pfam" id="PF25227">
    <property type="entry name" value="DUF7845"/>
    <property type="match status" value="1"/>
</dbReference>
<dbReference type="EMBL" id="JBHUDH010000143">
    <property type="protein sequence ID" value="MFD1527068.1"/>
    <property type="molecule type" value="Genomic_DNA"/>
</dbReference>
<dbReference type="AlphaFoldDB" id="A0ABD6B863"/>
<accession>A0ABD6B863</accession>
<evidence type="ECO:0000259" key="1">
    <source>
        <dbReference type="Pfam" id="PF25227"/>
    </source>
</evidence>
<sequence>MSQPRQAPANHEADMFWWFTENGLSPYHALCQLVLAGDGKIETQTEIGGRTWVIKIYYSESGIAARPEDPIDGRLWELNLHADGPDEAGADYNISPRFDGMEKASDGEEANIPWCGGDGVDVHVQGSNLGLEEYQYLLAQSVQALADAVGSDFSRSYFRNIRDDSSIVTCELYVRLMREYSRKLTRSDGAFYRLMHLMNTRDNTTWAYSGNNEDGVAKRHAFEVGPSASHEMIPGNRLGKRLKCYHPKHIREEESSDDALSSPKFGVAFHKSLNDHDSVRWGDRDDLLRELEETVHNVLEWSGIPIQPDETVFVEDDHFGISESERDIAIISDPTPELEAEQELLVARTLNDLMPSSQSVLERLATDGGQPVQQVADETGYSISQIYRALAQLGDDVIENDNGLIQLQSEKLRQEIASVVDRLEEHVVNAGNRVAKLARLETRSAADSAFSKWMDKYGARFVRDDGDGDDGGVLRFDMVLSEMKSLDAPYVDDILREGREAWTSAGRDVSEFAQLRYEAPDVLHGPNSRRVGSKITW</sequence>